<feature type="domain" description="EamA" evidence="2">
    <location>
        <begin position="8"/>
        <end position="142"/>
    </location>
</feature>
<feature type="transmembrane region" description="Helical" evidence="1">
    <location>
        <begin position="72"/>
        <end position="94"/>
    </location>
</feature>
<accession>A0A8I1SW55</accession>
<feature type="transmembrane region" description="Helical" evidence="1">
    <location>
        <begin position="213"/>
        <end position="233"/>
    </location>
</feature>
<proteinExistence type="predicted"/>
<feature type="transmembrane region" description="Helical" evidence="1">
    <location>
        <begin position="245"/>
        <end position="262"/>
    </location>
</feature>
<dbReference type="GO" id="GO:0016020">
    <property type="term" value="C:membrane"/>
    <property type="evidence" value="ECO:0007669"/>
    <property type="project" value="InterPro"/>
</dbReference>
<feature type="transmembrane region" description="Helical" evidence="1">
    <location>
        <begin position="268"/>
        <end position="287"/>
    </location>
</feature>
<dbReference type="PANTHER" id="PTHR22911:SF79">
    <property type="entry name" value="MOBA-LIKE NTP TRANSFERASE DOMAIN-CONTAINING PROTEIN"/>
    <property type="match status" value="1"/>
</dbReference>
<evidence type="ECO:0000313" key="4">
    <source>
        <dbReference type="Proteomes" id="UP000664800"/>
    </source>
</evidence>
<protein>
    <submittedName>
        <fullName evidence="3">DMT family transporter</fullName>
    </submittedName>
</protein>
<dbReference type="Pfam" id="PF00892">
    <property type="entry name" value="EamA"/>
    <property type="match status" value="2"/>
</dbReference>
<name>A0A8I1SW55_THIA3</name>
<feature type="transmembrane region" description="Helical" evidence="1">
    <location>
        <begin position="7"/>
        <end position="26"/>
    </location>
</feature>
<feature type="transmembrane region" description="Helical" evidence="1">
    <location>
        <begin position="126"/>
        <end position="143"/>
    </location>
</feature>
<dbReference type="RefSeq" id="WP_276729843.1">
    <property type="nucleotide sequence ID" value="NZ_JAFKMR010000016.1"/>
</dbReference>
<sequence length="300" mass="32386">MVAKPHLRAVLAMVGATLMWSVAGVITRHLHHQNGLDLVFWRSSFAALGVLAWLLWRQGPRGLARDVRHASPLLWLSAGFWGVMFTAFMVALTLTTVAQTLIAESLSPLIAALLGWLVLRHALPARTWLAIVLALTGMGWIVWQNLHHLNGSTQLLGMLVALAVPFSAAANWVSLRRAGAAVPMQAAVMLGALFSVLAVAFPAWPVSVDLHDLLWLAFLGVFQLAVPGLLAVWAAQRLAPAEVGLLGLLEIVFGILWAWIGAGEQPSFGTLMGGGLIMFALVGNELLGWRQIKRGEQIYA</sequence>
<dbReference type="InterPro" id="IPR037185">
    <property type="entry name" value="EmrE-like"/>
</dbReference>
<dbReference type="PANTHER" id="PTHR22911">
    <property type="entry name" value="ACYL-MALONYL CONDENSING ENZYME-RELATED"/>
    <property type="match status" value="1"/>
</dbReference>
<keyword evidence="1" id="KW-0812">Transmembrane</keyword>
<dbReference type="SUPFAM" id="SSF103481">
    <property type="entry name" value="Multidrug resistance efflux transporter EmrE"/>
    <property type="match status" value="2"/>
</dbReference>
<gene>
    <name evidence="3" type="ORF">J0I24_08105</name>
</gene>
<feature type="transmembrane region" description="Helical" evidence="1">
    <location>
        <begin position="187"/>
        <end position="207"/>
    </location>
</feature>
<organism evidence="3 4">
    <name type="scientific">Thiomonas arsenitoxydans (strain DSM 22701 / CIP 110005 / 3As)</name>
    <dbReference type="NCBI Taxonomy" id="426114"/>
    <lineage>
        <taxon>Bacteria</taxon>
        <taxon>Pseudomonadati</taxon>
        <taxon>Pseudomonadota</taxon>
        <taxon>Betaproteobacteria</taxon>
        <taxon>Burkholderiales</taxon>
        <taxon>Thiomonas</taxon>
    </lineage>
</organism>
<evidence type="ECO:0000259" key="2">
    <source>
        <dbReference type="Pfam" id="PF00892"/>
    </source>
</evidence>
<evidence type="ECO:0000256" key="1">
    <source>
        <dbReference type="SAM" id="Phobius"/>
    </source>
</evidence>
<keyword evidence="1" id="KW-1133">Transmembrane helix</keyword>
<comment type="caution">
    <text evidence="3">The sequence shown here is derived from an EMBL/GenBank/DDBJ whole genome shotgun (WGS) entry which is preliminary data.</text>
</comment>
<dbReference type="AlphaFoldDB" id="A0A8I1SW55"/>
<feature type="transmembrane region" description="Helical" evidence="1">
    <location>
        <begin position="100"/>
        <end position="119"/>
    </location>
</feature>
<feature type="domain" description="EamA" evidence="2">
    <location>
        <begin position="156"/>
        <end position="282"/>
    </location>
</feature>
<evidence type="ECO:0000313" key="3">
    <source>
        <dbReference type="EMBL" id="MBN8744263.1"/>
    </source>
</evidence>
<dbReference type="EMBL" id="JAFKMR010000016">
    <property type="protein sequence ID" value="MBN8744263.1"/>
    <property type="molecule type" value="Genomic_DNA"/>
</dbReference>
<dbReference type="InterPro" id="IPR000620">
    <property type="entry name" value="EamA_dom"/>
</dbReference>
<dbReference type="Proteomes" id="UP000664800">
    <property type="component" value="Unassembled WGS sequence"/>
</dbReference>
<keyword evidence="1" id="KW-0472">Membrane</keyword>
<reference evidence="3" key="1">
    <citation type="submission" date="2021-02" db="EMBL/GenBank/DDBJ databases">
        <title>Thiocyanate and organic carbon inputs drive convergent selection for specific autotrophic Afipia and Thiobacillus strains within complex microbiomes.</title>
        <authorList>
            <person name="Huddy R.J."/>
            <person name="Sachdeva R."/>
            <person name="Kadzinga F."/>
            <person name="Kantor R.S."/>
            <person name="Harrison S.T.L."/>
            <person name="Banfield J.F."/>
        </authorList>
    </citation>
    <scope>NUCLEOTIDE SEQUENCE</scope>
    <source>
        <strain evidence="3">SCN18_13_7_16_R3_B_64_19</strain>
    </source>
</reference>
<feature type="transmembrane region" description="Helical" evidence="1">
    <location>
        <begin position="38"/>
        <end position="56"/>
    </location>
</feature>
<feature type="transmembrane region" description="Helical" evidence="1">
    <location>
        <begin position="155"/>
        <end position="175"/>
    </location>
</feature>